<dbReference type="EMBL" id="RRYP01016519">
    <property type="protein sequence ID" value="TNV75018.1"/>
    <property type="molecule type" value="Genomic_DNA"/>
</dbReference>
<gene>
    <name evidence="2" type="ORF">FGO68_gene2288</name>
</gene>
<dbReference type="AlphaFoldDB" id="A0A8J8SYK1"/>
<feature type="region of interest" description="Disordered" evidence="1">
    <location>
        <begin position="78"/>
        <end position="101"/>
    </location>
</feature>
<evidence type="ECO:0000313" key="3">
    <source>
        <dbReference type="Proteomes" id="UP000785679"/>
    </source>
</evidence>
<name>A0A8J8SYK1_HALGN</name>
<dbReference type="Proteomes" id="UP000785679">
    <property type="component" value="Unassembled WGS sequence"/>
</dbReference>
<comment type="caution">
    <text evidence="2">The sequence shown here is derived from an EMBL/GenBank/DDBJ whole genome shotgun (WGS) entry which is preliminary data.</text>
</comment>
<feature type="compositionally biased region" description="Basic residues" evidence="1">
    <location>
        <begin position="135"/>
        <end position="155"/>
    </location>
</feature>
<reference evidence="2" key="1">
    <citation type="submission" date="2019-06" db="EMBL/GenBank/DDBJ databases">
        <authorList>
            <person name="Zheng W."/>
        </authorList>
    </citation>
    <scope>NUCLEOTIDE SEQUENCE</scope>
    <source>
        <strain evidence="2">QDHG01</strain>
    </source>
</reference>
<accession>A0A8J8SYK1</accession>
<keyword evidence="3" id="KW-1185">Reference proteome</keyword>
<evidence type="ECO:0000256" key="1">
    <source>
        <dbReference type="SAM" id="MobiDB-lite"/>
    </source>
</evidence>
<evidence type="ECO:0000313" key="2">
    <source>
        <dbReference type="EMBL" id="TNV75018.1"/>
    </source>
</evidence>
<feature type="region of interest" description="Disordered" evidence="1">
    <location>
        <begin position="124"/>
        <end position="155"/>
    </location>
</feature>
<feature type="compositionally biased region" description="Polar residues" evidence="1">
    <location>
        <begin position="86"/>
        <end position="101"/>
    </location>
</feature>
<protein>
    <submittedName>
        <fullName evidence="2">Uncharacterized protein</fullName>
    </submittedName>
</protein>
<organism evidence="2 3">
    <name type="scientific">Halteria grandinella</name>
    <dbReference type="NCBI Taxonomy" id="5974"/>
    <lineage>
        <taxon>Eukaryota</taxon>
        <taxon>Sar</taxon>
        <taxon>Alveolata</taxon>
        <taxon>Ciliophora</taxon>
        <taxon>Intramacronucleata</taxon>
        <taxon>Spirotrichea</taxon>
        <taxon>Stichotrichia</taxon>
        <taxon>Sporadotrichida</taxon>
        <taxon>Halteriidae</taxon>
        <taxon>Halteria</taxon>
    </lineage>
</organism>
<proteinExistence type="predicted"/>
<sequence>MQYLSIFKVMLDQLIDQSKMLIIQKMLTLKIEDRPDFKYLFEACVYEQTQITLKSRISPQVLKSLQLKSRALQQSLNEPLKEQSEVTRSINLSHHTPKTQSTKAAYSNQCYFLHERIHIPISPGENYLGSSTPQQKKRKAQIVKRSSSKRKNIIV</sequence>